<organism evidence="3">
    <name type="scientific">Laccaria bicolor (strain S238N-H82 / ATCC MYA-4686)</name>
    <name type="common">Bicoloured deceiver</name>
    <name type="synonym">Laccaria laccata var. bicolor</name>
    <dbReference type="NCBI Taxonomy" id="486041"/>
    <lineage>
        <taxon>Eukaryota</taxon>
        <taxon>Fungi</taxon>
        <taxon>Dikarya</taxon>
        <taxon>Basidiomycota</taxon>
        <taxon>Agaricomycotina</taxon>
        <taxon>Agaricomycetes</taxon>
        <taxon>Agaricomycetidae</taxon>
        <taxon>Agaricales</taxon>
        <taxon>Agaricineae</taxon>
        <taxon>Hydnangiaceae</taxon>
        <taxon>Laccaria</taxon>
    </lineage>
</organism>
<dbReference type="RefSeq" id="XP_001882897.1">
    <property type="nucleotide sequence ID" value="XM_001882862.1"/>
</dbReference>
<dbReference type="RefSeq" id="XP_001883405.1">
    <property type="nucleotide sequence ID" value="XM_001883370.1"/>
</dbReference>
<dbReference type="EMBL" id="DS547108">
    <property type="protein sequence ID" value="EDR06525.1"/>
    <property type="molecule type" value="Genomic_DNA"/>
</dbReference>
<dbReference type="GeneID" id="6079008"/>
<reference evidence="2 3" key="1">
    <citation type="journal article" date="2008" name="Nature">
        <title>The genome of Laccaria bicolor provides insights into mycorrhizal symbiosis.</title>
        <authorList>
            <person name="Martin F."/>
            <person name="Aerts A."/>
            <person name="Ahren D."/>
            <person name="Brun A."/>
            <person name="Danchin E.G.J."/>
            <person name="Duchaussoy F."/>
            <person name="Gibon J."/>
            <person name="Kohler A."/>
            <person name="Lindquist E."/>
            <person name="Pereda V."/>
            <person name="Salamov A."/>
            <person name="Shapiro H.J."/>
            <person name="Wuyts J."/>
            <person name="Blaudez D."/>
            <person name="Buee M."/>
            <person name="Brokstein P."/>
            <person name="Canbaeck B."/>
            <person name="Cohen D."/>
            <person name="Courty P.E."/>
            <person name="Coutinho P.M."/>
            <person name="Delaruelle C."/>
            <person name="Detter J.C."/>
            <person name="Deveau A."/>
            <person name="DiFazio S."/>
            <person name="Duplessis S."/>
            <person name="Fraissinet-Tachet L."/>
            <person name="Lucic E."/>
            <person name="Frey-Klett P."/>
            <person name="Fourrey C."/>
            <person name="Feussner I."/>
            <person name="Gay G."/>
            <person name="Grimwood J."/>
            <person name="Hoegger P.J."/>
            <person name="Jain P."/>
            <person name="Kilaru S."/>
            <person name="Labbe J."/>
            <person name="Lin Y.C."/>
            <person name="Legue V."/>
            <person name="Le Tacon F."/>
            <person name="Marmeisse R."/>
            <person name="Melayah D."/>
            <person name="Montanini B."/>
            <person name="Muratet M."/>
            <person name="Nehls U."/>
            <person name="Niculita-Hirzel H."/>
            <person name="Oudot-Le Secq M.P."/>
            <person name="Peter M."/>
            <person name="Quesneville H."/>
            <person name="Rajashekar B."/>
            <person name="Reich M."/>
            <person name="Rouhier N."/>
            <person name="Schmutz J."/>
            <person name="Yin T."/>
            <person name="Chalot M."/>
            <person name="Henrissat B."/>
            <person name="Kuees U."/>
            <person name="Lucas S."/>
            <person name="Van de Peer Y."/>
            <person name="Podila G.K."/>
            <person name="Polle A."/>
            <person name="Pukkila P.J."/>
            <person name="Richardson P.M."/>
            <person name="Rouze P."/>
            <person name="Sanders I.R."/>
            <person name="Stajich J.E."/>
            <person name="Tunlid A."/>
            <person name="Tuskan G."/>
            <person name="Grigoriev I.V."/>
        </authorList>
    </citation>
    <scope>NUCLEOTIDE SEQUENCE [LARGE SCALE GENOMIC DNA]</scope>
    <source>
        <strain evidence="3">S238N-H82 / ATCC MYA-4686</strain>
    </source>
</reference>
<evidence type="ECO:0000313" key="1">
    <source>
        <dbReference type="EMBL" id="EDR06117.1"/>
    </source>
</evidence>
<protein>
    <submittedName>
        <fullName evidence="2">Predicted protein</fullName>
    </submittedName>
</protein>
<evidence type="ECO:0000313" key="3">
    <source>
        <dbReference type="Proteomes" id="UP000001194"/>
    </source>
</evidence>
<sequence length="88" mass="10406">MCSSFLMCRFYMCSTHLNVSNLCHRVPAHLANFSFFFFITSPPVQVLLYPGKWQYNMYSLSTRNTLHGKVIVYRSRKYQRRSTTSPLQ</sequence>
<gene>
    <name evidence="2" type="ORF">LACBIDRAFT_300012</name>
    <name evidence="1" type="ORF">LACBIDRAFT_302332</name>
</gene>
<name>B0DFV1_LACBS</name>
<dbReference type="EMBL" id="DS547110">
    <property type="protein sequence ID" value="EDR06117.1"/>
    <property type="molecule type" value="Genomic_DNA"/>
</dbReference>
<dbReference type="AlphaFoldDB" id="B0DFV1"/>
<accession>B0DFV1</accession>
<dbReference type="InParanoid" id="B0DFV1"/>
<proteinExistence type="predicted"/>
<dbReference type="KEGG" id="lbc:LACBIDRAFT_302332"/>
<dbReference type="KEGG" id="lbc:LACBIDRAFT_300012"/>
<dbReference type="GeneID" id="6078540"/>
<keyword evidence="3" id="KW-1185">Reference proteome</keyword>
<dbReference type="Proteomes" id="UP000001194">
    <property type="component" value="Unassembled WGS sequence"/>
</dbReference>
<dbReference type="HOGENOM" id="CLU_2654909_0_0_1"/>
<evidence type="ECO:0000313" key="2">
    <source>
        <dbReference type="EMBL" id="EDR06525.1"/>
    </source>
</evidence>